<dbReference type="EMBL" id="JACCEW010000002">
    <property type="protein sequence ID" value="NYT36499.1"/>
    <property type="molecule type" value="Genomic_DNA"/>
</dbReference>
<dbReference type="Gene3D" id="1.10.10.10">
    <property type="entry name" value="Winged helix-like DNA-binding domain superfamily/Winged helix DNA-binding domain"/>
    <property type="match status" value="1"/>
</dbReference>
<evidence type="ECO:0000313" key="6">
    <source>
        <dbReference type="EMBL" id="NYT36499.1"/>
    </source>
</evidence>
<evidence type="ECO:0000256" key="2">
    <source>
        <dbReference type="ARBA" id="ARBA00023125"/>
    </source>
</evidence>
<gene>
    <name evidence="6" type="ORF">H0A68_06405</name>
</gene>
<dbReference type="Proteomes" id="UP000580517">
    <property type="component" value="Unassembled WGS sequence"/>
</dbReference>
<dbReference type="Pfam" id="PF09339">
    <property type="entry name" value="HTH_IclR"/>
    <property type="match status" value="1"/>
</dbReference>
<feature type="domain" description="IclR-ED" evidence="5">
    <location>
        <begin position="80"/>
        <end position="264"/>
    </location>
</feature>
<dbReference type="InterPro" id="IPR050707">
    <property type="entry name" value="HTH_MetabolicPath_Reg"/>
</dbReference>
<dbReference type="GO" id="GO:0003700">
    <property type="term" value="F:DNA-binding transcription factor activity"/>
    <property type="evidence" value="ECO:0007669"/>
    <property type="project" value="TreeGrafter"/>
</dbReference>
<keyword evidence="3" id="KW-0804">Transcription</keyword>
<dbReference type="AlphaFoldDB" id="A0A853F976"/>
<evidence type="ECO:0000259" key="4">
    <source>
        <dbReference type="PROSITE" id="PS51077"/>
    </source>
</evidence>
<dbReference type="GO" id="GO:0003677">
    <property type="term" value="F:DNA binding"/>
    <property type="evidence" value="ECO:0007669"/>
    <property type="project" value="UniProtKB-KW"/>
</dbReference>
<accession>A0A853F976</accession>
<keyword evidence="2" id="KW-0238">DNA-binding</keyword>
<proteinExistence type="predicted"/>
<dbReference type="SUPFAM" id="SSF55781">
    <property type="entry name" value="GAF domain-like"/>
    <property type="match status" value="1"/>
</dbReference>
<keyword evidence="1" id="KW-0805">Transcription regulation</keyword>
<dbReference type="PANTHER" id="PTHR30136:SF24">
    <property type="entry name" value="HTH-TYPE TRANSCRIPTIONAL REPRESSOR ALLR"/>
    <property type="match status" value="1"/>
</dbReference>
<feature type="domain" description="HTH iclR-type" evidence="4">
    <location>
        <begin position="19"/>
        <end position="79"/>
    </location>
</feature>
<name>A0A853F976_9BURK</name>
<evidence type="ECO:0000256" key="3">
    <source>
        <dbReference type="ARBA" id="ARBA00023163"/>
    </source>
</evidence>
<dbReference type="InterPro" id="IPR036388">
    <property type="entry name" value="WH-like_DNA-bd_sf"/>
</dbReference>
<organism evidence="6 7">
    <name type="scientific">Allopusillimonas soli</name>
    <dbReference type="NCBI Taxonomy" id="659016"/>
    <lineage>
        <taxon>Bacteria</taxon>
        <taxon>Pseudomonadati</taxon>
        <taxon>Pseudomonadota</taxon>
        <taxon>Betaproteobacteria</taxon>
        <taxon>Burkholderiales</taxon>
        <taxon>Alcaligenaceae</taxon>
        <taxon>Allopusillimonas</taxon>
    </lineage>
</organism>
<dbReference type="RefSeq" id="WP_129968471.1">
    <property type="nucleotide sequence ID" value="NZ_JACCEW010000002.1"/>
</dbReference>
<dbReference type="PROSITE" id="PS51077">
    <property type="entry name" value="HTH_ICLR"/>
    <property type="match status" value="1"/>
</dbReference>
<dbReference type="InterPro" id="IPR014757">
    <property type="entry name" value="Tscrpt_reg_IclR_C"/>
</dbReference>
<dbReference type="SMART" id="SM00346">
    <property type="entry name" value="HTH_ICLR"/>
    <property type="match status" value="1"/>
</dbReference>
<dbReference type="GO" id="GO:0045892">
    <property type="term" value="P:negative regulation of DNA-templated transcription"/>
    <property type="evidence" value="ECO:0007669"/>
    <property type="project" value="TreeGrafter"/>
</dbReference>
<evidence type="ECO:0000256" key="1">
    <source>
        <dbReference type="ARBA" id="ARBA00023015"/>
    </source>
</evidence>
<evidence type="ECO:0000259" key="5">
    <source>
        <dbReference type="PROSITE" id="PS51078"/>
    </source>
</evidence>
<protein>
    <submittedName>
        <fullName evidence="6">IclR family transcriptional regulator</fullName>
    </submittedName>
</protein>
<dbReference type="Gene3D" id="3.30.450.40">
    <property type="match status" value="1"/>
</dbReference>
<comment type="caution">
    <text evidence="6">The sequence shown here is derived from an EMBL/GenBank/DDBJ whole genome shotgun (WGS) entry which is preliminary data.</text>
</comment>
<evidence type="ECO:0000313" key="7">
    <source>
        <dbReference type="Proteomes" id="UP000580517"/>
    </source>
</evidence>
<dbReference type="PANTHER" id="PTHR30136">
    <property type="entry name" value="HELIX-TURN-HELIX TRANSCRIPTIONAL REGULATOR, ICLR FAMILY"/>
    <property type="match status" value="1"/>
</dbReference>
<dbReference type="SUPFAM" id="SSF46785">
    <property type="entry name" value="Winged helix' DNA-binding domain"/>
    <property type="match status" value="1"/>
</dbReference>
<dbReference type="InterPro" id="IPR036390">
    <property type="entry name" value="WH_DNA-bd_sf"/>
</dbReference>
<keyword evidence="7" id="KW-1185">Reference proteome</keyword>
<sequence length="274" mass="30222">MPKSQTSSSPSAGASPKETSTVKRVLLLLRYVTDYPGESVQTLAKRLNLPRSSVHRLLATLRDHDFLTHESGGSFYPGLELYRFAAKLGGRMPYIKLAQPYLSGLSERFHETSILTLLERHRLKMFHAANGSPSDPMRYNIQLNSLETLVWGATARAILAHLTDTEIHQAIAEQTPSPVEGLLPNKNEILAALASIRHDGYAVTHSHRTQNTIGVAAPFFDSEGVVVGSLGFLIPSFRWNKPEPNQFTDALQEAAQSLSQELGYTRSMPSCDDP</sequence>
<reference evidence="6 7" key="1">
    <citation type="submission" date="2020-07" db="EMBL/GenBank/DDBJ databases">
        <title>Taxonomic revisions and descriptions of new bacterial species based on genomic comparisons in the high-G+C-content subgroup of the family Alcaligenaceae.</title>
        <authorList>
            <person name="Szabo A."/>
            <person name="Felfoldi T."/>
        </authorList>
    </citation>
    <scope>NUCLEOTIDE SEQUENCE [LARGE SCALE GENOMIC DNA]</scope>
    <source>
        <strain evidence="6 7">DSM 25264</strain>
    </source>
</reference>
<dbReference type="PROSITE" id="PS51078">
    <property type="entry name" value="ICLR_ED"/>
    <property type="match status" value="1"/>
</dbReference>
<dbReference type="InterPro" id="IPR029016">
    <property type="entry name" value="GAF-like_dom_sf"/>
</dbReference>
<dbReference type="Pfam" id="PF01614">
    <property type="entry name" value="IclR_C"/>
    <property type="match status" value="1"/>
</dbReference>
<dbReference type="OrthoDB" id="6687062at2"/>
<dbReference type="InterPro" id="IPR005471">
    <property type="entry name" value="Tscrpt_reg_IclR_N"/>
</dbReference>